<sequence>MKHVIVTALFLAGFTLVSCKKDYTCECAKVRTDSDGNRNSSSDGNYTFKDSRLRAEKKCNDLEETGTDLYGNYTRECDIR</sequence>
<comment type="caution">
    <text evidence="1">The sequence shown here is derived from an EMBL/GenBank/DDBJ whole genome shotgun (WGS) entry which is preliminary data.</text>
</comment>
<dbReference type="OrthoDB" id="676461at2"/>
<accession>A0A556N703</accession>
<keyword evidence="2" id="KW-1185">Reference proteome</keyword>
<protein>
    <submittedName>
        <fullName evidence="1">Uncharacterized protein</fullName>
    </submittedName>
</protein>
<dbReference type="PROSITE" id="PS51257">
    <property type="entry name" value="PROKAR_LIPOPROTEIN"/>
    <property type="match status" value="1"/>
</dbReference>
<organism evidence="1 2">
    <name type="scientific">Fluviicola chungangensis</name>
    <dbReference type="NCBI Taxonomy" id="2597671"/>
    <lineage>
        <taxon>Bacteria</taxon>
        <taxon>Pseudomonadati</taxon>
        <taxon>Bacteroidota</taxon>
        <taxon>Flavobacteriia</taxon>
        <taxon>Flavobacteriales</taxon>
        <taxon>Crocinitomicaceae</taxon>
        <taxon>Fluviicola</taxon>
    </lineage>
</organism>
<reference evidence="1 2" key="1">
    <citation type="submission" date="2019-07" db="EMBL/GenBank/DDBJ databases">
        <authorList>
            <person name="Huq M.A."/>
        </authorList>
    </citation>
    <scope>NUCLEOTIDE SEQUENCE [LARGE SCALE GENOMIC DNA]</scope>
    <source>
        <strain evidence="1 2">MAH-3</strain>
    </source>
</reference>
<dbReference type="EMBL" id="VLPL01000001">
    <property type="protein sequence ID" value="TSJ47957.1"/>
    <property type="molecule type" value="Genomic_DNA"/>
</dbReference>
<proteinExistence type="predicted"/>
<evidence type="ECO:0000313" key="2">
    <source>
        <dbReference type="Proteomes" id="UP000316008"/>
    </source>
</evidence>
<dbReference type="AlphaFoldDB" id="A0A556N703"/>
<dbReference type="Proteomes" id="UP000316008">
    <property type="component" value="Unassembled WGS sequence"/>
</dbReference>
<name>A0A556N703_9FLAO</name>
<evidence type="ECO:0000313" key="1">
    <source>
        <dbReference type="EMBL" id="TSJ47957.1"/>
    </source>
</evidence>
<gene>
    <name evidence="1" type="ORF">FO442_02150</name>
</gene>
<dbReference type="RefSeq" id="WP_144331492.1">
    <property type="nucleotide sequence ID" value="NZ_VLPL01000001.1"/>
</dbReference>